<protein>
    <submittedName>
        <fullName evidence="1">Uncharacterized protein</fullName>
    </submittedName>
</protein>
<accession>A0AAN8E1B3</accession>
<name>A0AAN8E1B3_CHAGU</name>
<comment type="caution">
    <text evidence="1">The sequence shown here is derived from an EMBL/GenBank/DDBJ whole genome shotgun (WGS) entry which is preliminary data.</text>
</comment>
<dbReference type="EMBL" id="JAURVH010001515">
    <property type="protein sequence ID" value="KAK5933166.1"/>
    <property type="molecule type" value="Genomic_DNA"/>
</dbReference>
<evidence type="ECO:0000313" key="2">
    <source>
        <dbReference type="Proteomes" id="UP001331515"/>
    </source>
</evidence>
<organism evidence="1 2">
    <name type="scientific">Champsocephalus gunnari</name>
    <name type="common">Mackerel icefish</name>
    <dbReference type="NCBI Taxonomy" id="52237"/>
    <lineage>
        <taxon>Eukaryota</taxon>
        <taxon>Metazoa</taxon>
        <taxon>Chordata</taxon>
        <taxon>Craniata</taxon>
        <taxon>Vertebrata</taxon>
        <taxon>Euteleostomi</taxon>
        <taxon>Actinopterygii</taxon>
        <taxon>Neopterygii</taxon>
        <taxon>Teleostei</taxon>
        <taxon>Neoteleostei</taxon>
        <taxon>Acanthomorphata</taxon>
        <taxon>Eupercaria</taxon>
        <taxon>Perciformes</taxon>
        <taxon>Notothenioidei</taxon>
        <taxon>Channichthyidae</taxon>
        <taxon>Champsocephalus</taxon>
    </lineage>
</organism>
<keyword evidence="2" id="KW-1185">Reference proteome</keyword>
<sequence length="84" mass="9735">MKMRMFGMKMRISGMKMRISGMKMRMLDEMRMLGDKMRFRACPPGVSLYLTDLLPDERPSVPRFCLAEQIEYRPAGAPVSPTCR</sequence>
<evidence type="ECO:0000313" key="1">
    <source>
        <dbReference type="EMBL" id="KAK5933166.1"/>
    </source>
</evidence>
<gene>
    <name evidence="1" type="ORF">CgunFtcFv8_004815</name>
</gene>
<proteinExistence type="predicted"/>
<dbReference type="Proteomes" id="UP001331515">
    <property type="component" value="Unassembled WGS sequence"/>
</dbReference>
<reference evidence="1 2" key="1">
    <citation type="journal article" date="2023" name="Mol. Biol. Evol.">
        <title>Genomics of Secondarily Temperate Adaptation in the Only Non-Antarctic Icefish.</title>
        <authorList>
            <person name="Rivera-Colon A.G."/>
            <person name="Rayamajhi N."/>
            <person name="Minhas B.F."/>
            <person name="Madrigal G."/>
            <person name="Bilyk K.T."/>
            <person name="Yoon V."/>
            <person name="Hune M."/>
            <person name="Gregory S."/>
            <person name="Cheng C.H.C."/>
            <person name="Catchen J.M."/>
        </authorList>
    </citation>
    <scope>NUCLEOTIDE SEQUENCE [LARGE SCALE GENOMIC DNA]</scope>
    <source>
        <tissue evidence="1">White muscle</tissue>
    </source>
</reference>
<dbReference type="AlphaFoldDB" id="A0AAN8E1B3"/>